<name>A0A517MXF8_9BACT</name>
<dbReference type="RefSeq" id="WP_246117998.1">
    <property type="nucleotide sequence ID" value="NZ_CP036263.1"/>
</dbReference>
<dbReference type="EMBL" id="CP036263">
    <property type="protein sequence ID" value="QDS99566.1"/>
    <property type="molecule type" value="Genomic_DNA"/>
</dbReference>
<reference evidence="1 2" key="1">
    <citation type="submission" date="2019-02" db="EMBL/GenBank/DDBJ databases">
        <title>Deep-cultivation of Planctomycetes and their phenomic and genomic characterization uncovers novel biology.</title>
        <authorList>
            <person name="Wiegand S."/>
            <person name="Jogler M."/>
            <person name="Boedeker C."/>
            <person name="Pinto D."/>
            <person name="Vollmers J."/>
            <person name="Rivas-Marin E."/>
            <person name="Kohn T."/>
            <person name="Peeters S.H."/>
            <person name="Heuer A."/>
            <person name="Rast P."/>
            <person name="Oberbeckmann S."/>
            <person name="Bunk B."/>
            <person name="Jeske O."/>
            <person name="Meyerdierks A."/>
            <person name="Storesund J.E."/>
            <person name="Kallscheuer N."/>
            <person name="Luecker S."/>
            <person name="Lage O.M."/>
            <person name="Pohl T."/>
            <person name="Merkel B.J."/>
            <person name="Hornburger P."/>
            <person name="Mueller R.-W."/>
            <person name="Bruemmer F."/>
            <person name="Labrenz M."/>
            <person name="Spormann A.M."/>
            <person name="Op den Camp H."/>
            <person name="Overmann J."/>
            <person name="Amann R."/>
            <person name="Jetten M.S.M."/>
            <person name="Mascher T."/>
            <person name="Medema M.H."/>
            <person name="Devos D.P."/>
            <person name="Kaster A.-K."/>
            <person name="Ovreas L."/>
            <person name="Rohde M."/>
            <person name="Galperin M.Y."/>
            <person name="Jogler C."/>
        </authorList>
    </citation>
    <scope>NUCLEOTIDE SEQUENCE [LARGE SCALE GENOMIC DNA]</scope>
    <source>
        <strain evidence="1 2">HG15A2</strain>
    </source>
</reference>
<dbReference type="KEGG" id="amob:HG15A2_28900"/>
<protein>
    <submittedName>
        <fullName evidence="1">Uncharacterized protein</fullName>
    </submittedName>
</protein>
<dbReference type="AlphaFoldDB" id="A0A517MXF8"/>
<keyword evidence="2" id="KW-1185">Reference proteome</keyword>
<gene>
    <name evidence="1" type="ORF">HG15A2_28900</name>
</gene>
<sequence>MPRGNKHTAEQIIGKLREAKIALSEGRTQQEAAKQIGGHLPDVWPLA</sequence>
<organism evidence="1 2">
    <name type="scientific">Adhaeretor mobilis</name>
    <dbReference type="NCBI Taxonomy" id="1930276"/>
    <lineage>
        <taxon>Bacteria</taxon>
        <taxon>Pseudomonadati</taxon>
        <taxon>Planctomycetota</taxon>
        <taxon>Planctomycetia</taxon>
        <taxon>Pirellulales</taxon>
        <taxon>Lacipirellulaceae</taxon>
        <taxon>Adhaeretor</taxon>
    </lineage>
</organism>
<evidence type="ECO:0000313" key="1">
    <source>
        <dbReference type="EMBL" id="QDS99566.1"/>
    </source>
</evidence>
<accession>A0A517MXF8</accession>
<proteinExistence type="predicted"/>
<dbReference type="Proteomes" id="UP000319852">
    <property type="component" value="Chromosome"/>
</dbReference>
<evidence type="ECO:0000313" key="2">
    <source>
        <dbReference type="Proteomes" id="UP000319852"/>
    </source>
</evidence>